<feature type="transmembrane region" description="Helical" evidence="1">
    <location>
        <begin position="117"/>
        <end position="138"/>
    </location>
</feature>
<keyword evidence="1" id="KW-0812">Transmembrane</keyword>
<gene>
    <name evidence="2" type="ORF">H3N35_04485</name>
</gene>
<proteinExistence type="predicted"/>
<evidence type="ECO:0000256" key="1">
    <source>
        <dbReference type="SAM" id="Phobius"/>
    </source>
</evidence>
<protein>
    <recommendedName>
        <fullName evidence="4">EXPERA domain-containing protein</fullName>
    </recommendedName>
</protein>
<sequence length="150" mass="17454">MSLCFLAVFSSLKQKNWPIFSFGLLFLSTTAIRHILQGAYSELPRAEKIYLWYQTFEYLYFGAFIASVALHALLLWTTSKAIKCIYVLMTINVCFYAYMHWQRNILGRNEPDWTWDLYTWTVVPINYIIVGILLFASIKGVKGRDGRSIS</sequence>
<organism evidence="2 3">
    <name type="scientific">Thalassomonas haliotis</name>
    <dbReference type="NCBI Taxonomy" id="485448"/>
    <lineage>
        <taxon>Bacteria</taxon>
        <taxon>Pseudomonadati</taxon>
        <taxon>Pseudomonadota</taxon>
        <taxon>Gammaproteobacteria</taxon>
        <taxon>Alteromonadales</taxon>
        <taxon>Colwelliaceae</taxon>
        <taxon>Thalassomonas</taxon>
    </lineage>
</organism>
<evidence type="ECO:0008006" key="4">
    <source>
        <dbReference type="Google" id="ProtNLM"/>
    </source>
</evidence>
<evidence type="ECO:0000313" key="3">
    <source>
        <dbReference type="Proteomes" id="UP001215231"/>
    </source>
</evidence>
<feature type="transmembrane region" description="Helical" evidence="1">
    <location>
        <begin position="58"/>
        <end position="77"/>
    </location>
</feature>
<keyword evidence="1" id="KW-1133">Transmembrane helix</keyword>
<accession>A0ABY7VGS9</accession>
<dbReference type="Proteomes" id="UP001215231">
    <property type="component" value="Chromosome"/>
</dbReference>
<evidence type="ECO:0000313" key="2">
    <source>
        <dbReference type="EMBL" id="WDE12733.1"/>
    </source>
</evidence>
<keyword evidence="3" id="KW-1185">Reference proteome</keyword>
<feature type="transmembrane region" description="Helical" evidence="1">
    <location>
        <begin position="84"/>
        <end position="101"/>
    </location>
</feature>
<keyword evidence="1" id="KW-0472">Membrane</keyword>
<reference evidence="2 3" key="1">
    <citation type="journal article" date="2022" name="Mar. Drugs">
        <title>Bioassay-Guided Fractionation Leads to the Detection of Cholic Acid Generated by the Rare Thalassomonas sp.</title>
        <authorList>
            <person name="Pheiffer F."/>
            <person name="Schneider Y.K."/>
            <person name="Hansen E.H."/>
            <person name="Andersen J.H."/>
            <person name="Isaksson J."/>
            <person name="Busche T."/>
            <person name="R C."/>
            <person name="Kalinowski J."/>
            <person name="Zyl L.V."/>
            <person name="Trindade M."/>
        </authorList>
    </citation>
    <scope>NUCLEOTIDE SEQUENCE [LARGE SCALE GENOMIC DNA]</scope>
    <source>
        <strain evidence="2 3">A5K-61T</strain>
    </source>
</reference>
<name>A0ABY7VGS9_9GAMM</name>
<dbReference type="EMBL" id="CP059693">
    <property type="protein sequence ID" value="WDE12733.1"/>
    <property type="molecule type" value="Genomic_DNA"/>
</dbReference>
<dbReference type="RefSeq" id="WP_274053048.1">
    <property type="nucleotide sequence ID" value="NZ_CP059693.1"/>
</dbReference>